<evidence type="ECO:0000256" key="1">
    <source>
        <dbReference type="SAM" id="MobiDB-lite"/>
    </source>
</evidence>
<keyword evidence="3" id="KW-1185">Reference proteome</keyword>
<dbReference type="AlphaFoldDB" id="A0A5M9JAI7"/>
<accession>A0A5M9JAI7</accession>
<sequence>MATKSIPAGSRHDDDDNPKTKSPSIPCTTSTRSPSISSTEDSGMVPTSISVIHDTDLFGNRGQMKYLRTYEEEILSLALLYISGTPLLVSPLLCASIEESANTMDKIMLPSDEIKKKHEPFISTPPEIMIGIFKFLNPIDAVCFSLMNKFTHNIYLSEGTRPVLHFQPPLQIGRPETEFPVIPGPKNSCHHCCPVAFFPAHCELHFHLKSFMPSDLLFCAGACQKFTSCDPQQPRMCGKCGRDYRRQFERGRRMIETDRAEGRVFKWYEQPRINRENSEREERRLQRRLRLEQG</sequence>
<protein>
    <recommendedName>
        <fullName evidence="4">F-box domain-containing protein</fullName>
    </recommendedName>
</protein>
<dbReference type="OrthoDB" id="3445164at2759"/>
<reference evidence="2 3" key="1">
    <citation type="submission" date="2019-06" db="EMBL/GenBank/DDBJ databases">
        <title>Genome Sequence of the Brown Rot Fungal Pathogen Monilinia fructicola.</title>
        <authorList>
            <person name="De Miccolis Angelini R.M."/>
            <person name="Landi L."/>
            <person name="Abate D."/>
            <person name="Pollastro S."/>
            <person name="Romanazzi G."/>
            <person name="Faretra F."/>
        </authorList>
    </citation>
    <scope>NUCLEOTIDE SEQUENCE [LARGE SCALE GENOMIC DNA]</scope>
    <source>
        <strain evidence="2 3">Mfrc123</strain>
    </source>
</reference>
<dbReference type="VEuPathDB" id="FungiDB:MFRU_045g00520"/>
<feature type="region of interest" description="Disordered" evidence="1">
    <location>
        <begin position="1"/>
        <end position="45"/>
    </location>
</feature>
<evidence type="ECO:0008006" key="4">
    <source>
        <dbReference type="Google" id="ProtNLM"/>
    </source>
</evidence>
<feature type="compositionally biased region" description="Basic and acidic residues" evidence="1">
    <location>
        <begin position="10"/>
        <end position="19"/>
    </location>
</feature>
<feature type="compositionally biased region" description="Low complexity" evidence="1">
    <location>
        <begin position="22"/>
        <end position="39"/>
    </location>
</feature>
<name>A0A5M9JAI7_MONFR</name>
<comment type="caution">
    <text evidence="2">The sequence shown here is derived from an EMBL/GenBank/DDBJ whole genome shotgun (WGS) entry which is preliminary data.</text>
</comment>
<dbReference type="EMBL" id="VICG01000014">
    <property type="protein sequence ID" value="KAA8565353.1"/>
    <property type="molecule type" value="Genomic_DNA"/>
</dbReference>
<evidence type="ECO:0000313" key="3">
    <source>
        <dbReference type="Proteomes" id="UP000322873"/>
    </source>
</evidence>
<dbReference type="Proteomes" id="UP000322873">
    <property type="component" value="Unassembled WGS sequence"/>
</dbReference>
<gene>
    <name evidence="2" type="ORF">EYC84_011067</name>
</gene>
<evidence type="ECO:0000313" key="2">
    <source>
        <dbReference type="EMBL" id="KAA8565353.1"/>
    </source>
</evidence>
<proteinExistence type="predicted"/>
<organism evidence="2 3">
    <name type="scientific">Monilinia fructicola</name>
    <name type="common">Brown rot fungus</name>
    <name type="synonym">Ciboria fructicola</name>
    <dbReference type="NCBI Taxonomy" id="38448"/>
    <lineage>
        <taxon>Eukaryota</taxon>
        <taxon>Fungi</taxon>
        <taxon>Dikarya</taxon>
        <taxon>Ascomycota</taxon>
        <taxon>Pezizomycotina</taxon>
        <taxon>Leotiomycetes</taxon>
        <taxon>Helotiales</taxon>
        <taxon>Sclerotiniaceae</taxon>
        <taxon>Monilinia</taxon>
    </lineage>
</organism>